<evidence type="ECO:0000256" key="1">
    <source>
        <dbReference type="SAM" id="MobiDB-lite"/>
    </source>
</evidence>
<dbReference type="Proteomes" id="UP000789524">
    <property type="component" value="Unassembled WGS sequence"/>
</dbReference>
<dbReference type="AlphaFoldDB" id="A0A8J2QJ38"/>
<feature type="compositionally biased region" description="Basic residues" evidence="1">
    <location>
        <begin position="39"/>
        <end position="50"/>
    </location>
</feature>
<name>A0A8J2QJ38_9NEOP</name>
<dbReference type="EMBL" id="CAKASE010000047">
    <property type="protein sequence ID" value="CAG9561872.1"/>
    <property type="molecule type" value="Genomic_DNA"/>
</dbReference>
<gene>
    <name evidence="2" type="ORF">DCHRY22_LOCUS3307</name>
</gene>
<dbReference type="OrthoDB" id="7487451at2759"/>
<feature type="region of interest" description="Disordered" evidence="1">
    <location>
        <begin position="26"/>
        <end position="63"/>
    </location>
</feature>
<reference evidence="2" key="1">
    <citation type="submission" date="2021-09" db="EMBL/GenBank/DDBJ databases">
        <authorList>
            <person name="Martin H S."/>
        </authorList>
    </citation>
    <scope>NUCLEOTIDE SEQUENCE</scope>
</reference>
<sequence>MLESEENWRAMTSFCEVVLMQKEEAERVRESNINSDQMRRRRLGVRRRRYAPPPSAHLGGQRVDWSGDRPPCCHWPPGGRALKFTGAPSHRERPALGAGRCRRGYEVECASDPL</sequence>
<comment type="caution">
    <text evidence="2">The sequence shown here is derived from an EMBL/GenBank/DDBJ whole genome shotgun (WGS) entry which is preliminary data.</text>
</comment>
<protein>
    <submittedName>
        <fullName evidence="2">(African queen) hypothetical protein</fullName>
    </submittedName>
</protein>
<evidence type="ECO:0000313" key="2">
    <source>
        <dbReference type="EMBL" id="CAG9561872.1"/>
    </source>
</evidence>
<accession>A0A8J2QJ38</accession>
<evidence type="ECO:0000313" key="3">
    <source>
        <dbReference type="Proteomes" id="UP000789524"/>
    </source>
</evidence>
<organism evidence="2 3">
    <name type="scientific">Danaus chrysippus</name>
    <name type="common">African queen</name>
    <dbReference type="NCBI Taxonomy" id="151541"/>
    <lineage>
        <taxon>Eukaryota</taxon>
        <taxon>Metazoa</taxon>
        <taxon>Ecdysozoa</taxon>
        <taxon>Arthropoda</taxon>
        <taxon>Hexapoda</taxon>
        <taxon>Insecta</taxon>
        <taxon>Pterygota</taxon>
        <taxon>Neoptera</taxon>
        <taxon>Endopterygota</taxon>
        <taxon>Lepidoptera</taxon>
        <taxon>Glossata</taxon>
        <taxon>Ditrysia</taxon>
        <taxon>Papilionoidea</taxon>
        <taxon>Nymphalidae</taxon>
        <taxon>Danainae</taxon>
        <taxon>Danaini</taxon>
        <taxon>Danaina</taxon>
        <taxon>Danaus</taxon>
        <taxon>Anosia</taxon>
    </lineage>
</organism>
<proteinExistence type="predicted"/>
<keyword evidence="3" id="KW-1185">Reference proteome</keyword>